<evidence type="ECO:0000313" key="11">
    <source>
        <dbReference type="Proteomes" id="UP001069090"/>
    </source>
</evidence>
<gene>
    <name evidence="10" type="ORF">O0V09_01440</name>
</gene>
<keyword evidence="3" id="KW-0805">Transcription regulation</keyword>
<evidence type="ECO:0000259" key="9">
    <source>
        <dbReference type="PROSITE" id="PS51755"/>
    </source>
</evidence>
<dbReference type="GO" id="GO:0000156">
    <property type="term" value="F:phosphorelay response regulator activity"/>
    <property type="evidence" value="ECO:0007669"/>
    <property type="project" value="TreeGrafter"/>
</dbReference>
<comment type="caution">
    <text evidence="10">The sequence shown here is derived from an EMBL/GenBank/DDBJ whole genome shotgun (WGS) entry which is preliminary data.</text>
</comment>
<dbReference type="Gene3D" id="1.10.10.10">
    <property type="entry name" value="Winged helix-like DNA-binding domain superfamily/Winged helix DNA-binding domain"/>
    <property type="match status" value="1"/>
</dbReference>
<sequence>MRLLVIEDEAHLRTALQESLGRAGYAVDSADNGKDGLYMGLENPYDLAIIDLGLPQLSGLDVIRQLRQRQCRFPILILTARSDWQDKVEGLEAGADDYVVKPFHFEEINARVNALLRRSMGRAKATLNFGPLCIDTTAKTASLNQQLMTLTSYEYNTLEYLALKAGDIVSKTELTEHLYDQDFDRDSNVIEVFIGRLRKKIDPDNSLKPIATVRGQGYRFTLQESDDHA</sequence>
<dbReference type="AlphaFoldDB" id="A0A9J6RHK1"/>
<feature type="modified residue" description="4-aspartylphosphate" evidence="6">
    <location>
        <position position="51"/>
    </location>
</feature>
<keyword evidence="11" id="KW-1185">Reference proteome</keyword>
<evidence type="ECO:0000256" key="3">
    <source>
        <dbReference type="ARBA" id="ARBA00023015"/>
    </source>
</evidence>
<feature type="DNA-binding region" description="OmpR/PhoB-type" evidence="7">
    <location>
        <begin position="124"/>
        <end position="222"/>
    </location>
</feature>
<organism evidence="10 11">
    <name type="scientific">Dasania phycosphaerae</name>
    <dbReference type="NCBI Taxonomy" id="2950436"/>
    <lineage>
        <taxon>Bacteria</taxon>
        <taxon>Pseudomonadati</taxon>
        <taxon>Pseudomonadota</taxon>
        <taxon>Gammaproteobacteria</taxon>
        <taxon>Cellvibrionales</taxon>
        <taxon>Spongiibacteraceae</taxon>
        <taxon>Dasania</taxon>
    </lineage>
</organism>
<dbReference type="InterPro" id="IPR001867">
    <property type="entry name" value="OmpR/PhoB-type_DNA-bd"/>
</dbReference>
<dbReference type="Pfam" id="PF00486">
    <property type="entry name" value="Trans_reg_C"/>
    <property type="match status" value="1"/>
</dbReference>
<keyword evidence="4 7" id="KW-0238">DNA-binding</keyword>
<feature type="domain" description="OmpR/PhoB-type" evidence="9">
    <location>
        <begin position="124"/>
        <end position="222"/>
    </location>
</feature>
<evidence type="ECO:0000256" key="2">
    <source>
        <dbReference type="ARBA" id="ARBA00023012"/>
    </source>
</evidence>
<protein>
    <submittedName>
        <fullName evidence="10">Response regulator transcription factor</fullName>
    </submittedName>
</protein>
<dbReference type="CDD" id="cd19934">
    <property type="entry name" value="REC_OmpR_EcPhoP-like"/>
    <property type="match status" value="1"/>
</dbReference>
<keyword evidence="5" id="KW-0804">Transcription</keyword>
<dbReference type="InterPro" id="IPR011006">
    <property type="entry name" value="CheY-like_superfamily"/>
</dbReference>
<dbReference type="PANTHER" id="PTHR48111">
    <property type="entry name" value="REGULATOR OF RPOS"/>
    <property type="match status" value="1"/>
</dbReference>
<dbReference type="GO" id="GO:0000976">
    <property type="term" value="F:transcription cis-regulatory region binding"/>
    <property type="evidence" value="ECO:0007669"/>
    <property type="project" value="TreeGrafter"/>
</dbReference>
<dbReference type="SMART" id="SM00862">
    <property type="entry name" value="Trans_reg_C"/>
    <property type="match status" value="1"/>
</dbReference>
<evidence type="ECO:0000256" key="7">
    <source>
        <dbReference type="PROSITE-ProRule" id="PRU01091"/>
    </source>
</evidence>
<dbReference type="InterPro" id="IPR039420">
    <property type="entry name" value="WalR-like"/>
</dbReference>
<evidence type="ECO:0000256" key="5">
    <source>
        <dbReference type="ARBA" id="ARBA00023163"/>
    </source>
</evidence>
<reference evidence="10 11" key="1">
    <citation type="submission" date="2022-12" db="EMBL/GenBank/DDBJ databases">
        <title>Dasania phycosphaerae sp. nov., isolated from particulate material of the south coast of Korea.</title>
        <authorList>
            <person name="Jiang Y."/>
        </authorList>
    </citation>
    <scope>NUCLEOTIDE SEQUENCE [LARGE SCALE GENOMIC DNA]</scope>
    <source>
        <strain evidence="10 11">GY-19</strain>
    </source>
</reference>
<dbReference type="PROSITE" id="PS50110">
    <property type="entry name" value="RESPONSE_REGULATORY"/>
    <property type="match status" value="1"/>
</dbReference>
<dbReference type="SUPFAM" id="SSF52172">
    <property type="entry name" value="CheY-like"/>
    <property type="match status" value="1"/>
</dbReference>
<dbReference type="RefSeq" id="WP_258329989.1">
    <property type="nucleotide sequence ID" value="NZ_JAPTGG010000001.1"/>
</dbReference>
<keyword evidence="1 6" id="KW-0597">Phosphoprotein</keyword>
<dbReference type="GO" id="GO:0032993">
    <property type="term" value="C:protein-DNA complex"/>
    <property type="evidence" value="ECO:0007669"/>
    <property type="project" value="TreeGrafter"/>
</dbReference>
<keyword evidence="2" id="KW-0902">Two-component regulatory system</keyword>
<dbReference type="EMBL" id="JAPTGG010000001">
    <property type="protein sequence ID" value="MCZ0863842.1"/>
    <property type="molecule type" value="Genomic_DNA"/>
</dbReference>
<dbReference type="GO" id="GO:0006355">
    <property type="term" value="P:regulation of DNA-templated transcription"/>
    <property type="evidence" value="ECO:0007669"/>
    <property type="project" value="InterPro"/>
</dbReference>
<feature type="domain" description="Response regulatory" evidence="8">
    <location>
        <begin position="2"/>
        <end position="116"/>
    </location>
</feature>
<dbReference type="FunFam" id="1.10.10.10:FF:000005">
    <property type="entry name" value="Two-component system response regulator"/>
    <property type="match status" value="1"/>
</dbReference>
<dbReference type="Gene3D" id="3.40.50.2300">
    <property type="match status" value="1"/>
</dbReference>
<evidence type="ECO:0000256" key="4">
    <source>
        <dbReference type="ARBA" id="ARBA00023125"/>
    </source>
</evidence>
<evidence type="ECO:0000259" key="8">
    <source>
        <dbReference type="PROSITE" id="PS50110"/>
    </source>
</evidence>
<evidence type="ECO:0000256" key="6">
    <source>
        <dbReference type="PROSITE-ProRule" id="PRU00169"/>
    </source>
</evidence>
<evidence type="ECO:0000256" key="1">
    <source>
        <dbReference type="ARBA" id="ARBA00022553"/>
    </source>
</evidence>
<evidence type="ECO:0000313" key="10">
    <source>
        <dbReference type="EMBL" id="MCZ0863842.1"/>
    </source>
</evidence>
<dbReference type="Proteomes" id="UP001069090">
    <property type="component" value="Unassembled WGS sequence"/>
</dbReference>
<dbReference type="InterPro" id="IPR001789">
    <property type="entry name" value="Sig_transdc_resp-reg_receiver"/>
</dbReference>
<dbReference type="GO" id="GO:0005829">
    <property type="term" value="C:cytosol"/>
    <property type="evidence" value="ECO:0007669"/>
    <property type="project" value="TreeGrafter"/>
</dbReference>
<dbReference type="InterPro" id="IPR036388">
    <property type="entry name" value="WH-like_DNA-bd_sf"/>
</dbReference>
<dbReference type="FunFam" id="3.40.50.2300:FF:000002">
    <property type="entry name" value="DNA-binding response regulator PhoP"/>
    <property type="match status" value="1"/>
</dbReference>
<proteinExistence type="predicted"/>
<dbReference type="CDD" id="cd00383">
    <property type="entry name" value="trans_reg_C"/>
    <property type="match status" value="1"/>
</dbReference>
<dbReference type="SMART" id="SM00448">
    <property type="entry name" value="REC"/>
    <property type="match status" value="1"/>
</dbReference>
<dbReference type="Gene3D" id="6.10.250.690">
    <property type="match status" value="1"/>
</dbReference>
<name>A0A9J6RHK1_9GAMM</name>
<accession>A0A9J6RHK1</accession>
<dbReference type="Pfam" id="PF00072">
    <property type="entry name" value="Response_reg"/>
    <property type="match status" value="1"/>
</dbReference>
<dbReference type="PANTHER" id="PTHR48111:SF71">
    <property type="entry name" value="TRANSCRIPTIONAL REGULATORY PROTEIN PHOP"/>
    <property type="match status" value="1"/>
</dbReference>
<dbReference type="PROSITE" id="PS51755">
    <property type="entry name" value="OMPR_PHOB"/>
    <property type="match status" value="1"/>
</dbReference>